<reference evidence="1 2" key="1">
    <citation type="journal article" date="2018" name="Syst. Appl. Microbiol.">
        <title>Pectobacterium zantedeschiae sp. nov. a new species of a soft rot pathogen isolated from Calla lily (Zantedeschia spp.).</title>
        <authorList>
            <person name="Waleron M."/>
            <person name="Misztak A."/>
            <person name="Waleron M."/>
            <person name="Franczuk M."/>
            <person name="Jonca J."/>
            <person name="Wielgomas B."/>
            <person name="Mikicinski A."/>
            <person name="Popovic T."/>
            <person name="Waleron K."/>
        </authorList>
    </citation>
    <scope>NUCLEOTIDE SEQUENCE [LARGE SCALE GENOMIC DNA]</scope>
    <source>
        <strain evidence="1 2">9M</strain>
    </source>
</reference>
<comment type="caution">
    <text evidence="1">The sequence shown here is derived from an EMBL/GenBank/DDBJ whole genome shotgun (WGS) entry which is preliminary data.</text>
</comment>
<protein>
    <submittedName>
        <fullName evidence="1">Uncharacterized protein</fullName>
    </submittedName>
</protein>
<name>A0A9X8JHE4_9GAMM</name>
<proteinExistence type="predicted"/>
<sequence length="455" mass="51981">MNLKHFITEYDESLSSELSIDPLGQLIVWSSFGQQIFCNRISSVANDVRHYTLNLLHHYVIRSVLNGAEVQLGAALLKKYDGKNDVKLKHACLIFLENIYTLSMCNSQNKSGVVTTGVLGIVKARDKFAKSDNNPRLVFGHDADSQLLTQQLFLGTNGRYKTPMMNMHFFDNKYNYHLPDGGSAWALAGHFILDTPHLKKLFHMLCTYLRTQLSARRQHELTIRFFDIDRKLTQAYVQSFRSVAFVGRYAKDFWLKMTHIQEGASGVLYDVLEQESSTQKMTVEDIYQQALNRCHDVGDRALLQHIVHVEPLLAGIVLLFSGLLQRKKQTLEDMCQFWATRGLNKDTLPKCAERVISDKTLLSALSGTAYTRLEQLVKVAKAPSVTEQVTALLKYHEGVMQGRGQLPWLTLTGETLTLQVPVRALHVDRRNEDWVNDYYISQFRHMLQGLWGKEQ</sequence>
<evidence type="ECO:0000313" key="2">
    <source>
        <dbReference type="Proteomes" id="UP001138460"/>
    </source>
</evidence>
<keyword evidence="2" id="KW-1185">Reference proteome</keyword>
<organism evidence="1 2">
    <name type="scientific">Pectobacterium zantedeschiae</name>
    <dbReference type="NCBI Taxonomy" id="2034769"/>
    <lineage>
        <taxon>Bacteria</taxon>
        <taxon>Pseudomonadati</taxon>
        <taxon>Pseudomonadota</taxon>
        <taxon>Gammaproteobacteria</taxon>
        <taxon>Enterobacterales</taxon>
        <taxon>Pectobacteriaceae</taxon>
        <taxon>Pectobacterium</taxon>
    </lineage>
</organism>
<accession>A0A9X8JHE4</accession>
<dbReference type="Proteomes" id="UP001138460">
    <property type="component" value="Unassembled WGS sequence"/>
</dbReference>
<gene>
    <name evidence="1" type="ORF">CLR69_00845</name>
</gene>
<dbReference type="OrthoDB" id="7604978at2"/>
<dbReference type="EMBL" id="NWTM01000001">
    <property type="protein sequence ID" value="RYC43636.1"/>
    <property type="molecule type" value="Genomic_DNA"/>
</dbReference>
<dbReference type="AlphaFoldDB" id="A0A9X8JHE4"/>
<evidence type="ECO:0000313" key="1">
    <source>
        <dbReference type="EMBL" id="RYC43636.1"/>
    </source>
</evidence>